<evidence type="ECO:0000313" key="6">
    <source>
        <dbReference type="Proteomes" id="UP001168877"/>
    </source>
</evidence>
<dbReference type="Pfam" id="PF14432">
    <property type="entry name" value="DYW_deaminase"/>
    <property type="match status" value="1"/>
</dbReference>
<dbReference type="Pfam" id="PF20431">
    <property type="entry name" value="E_motif"/>
    <property type="match status" value="1"/>
</dbReference>
<dbReference type="Pfam" id="PF01535">
    <property type="entry name" value="PPR"/>
    <property type="match status" value="2"/>
</dbReference>
<feature type="repeat" description="PPR" evidence="3">
    <location>
        <begin position="451"/>
        <end position="485"/>
    </location>
</feature>
<feature type="repeat" description="PPR" evidence="3">
    <location>
        <begin position="315"/>
        <end position="349"/>
    </location>
</feature>
<reference evidence="5" key="2">
    <citation type="submission" date="2023-06" db="EMBL/GenBank/DDBJ databases">
        <authorList>
            <person name="Swenson N.G."/>
            <person name="Wegrzyn J.L."/>
            <person name="Mcevoy S.L."/>
        </authorList>
    </citation>
    <scope>NUCLEOTIDE SEQUENCE</scope>
    <source>
        <strain evidence="5">NS2018</strain>
        <tissue evidence="5">Leaf</tissue>
    </source>
</reference>
<evidence type="ECO:0000313" key="5">
    <source>
        <dbReference type="EMBL" id="KAK0575438.1"/>
    </source>
</evidence>
<dbReference type="PROSITE" id="PS51375">
    <property type="entry name" value="PPR"/>
    <property type="match status" value="6"/>
</dbReference>
<proteinExistence type="inferred from homology"/>
<accession>A0AA39RJP6</accession>
<dbReference type="FunFam" id="1.25.40.10:FF:000393">
    <property type="entry name" value="Pentatricopeptide repeat-containing protein At1g20230"/>
    <property type="match status" value="1"/>
</dbReference>
<evidence type="ECO:0000256" key="2">
    <source>
        <dbReference type="ARBA" id="ARBA00022737"/>
    </source>
</evidence>
<feature type="repeat" description="PPR" evidence="3">
    <location>
        <begin position="350"/>
        <end position="384"/>
    </location>
</feature>
<keyword evidence="6" id="KW-1185">Reference proteome</keyword>
<dbReference type="GO" id="GO:0008270">
    <property type="term" value="F:zinc ion binding"/>
    <property type="evidence" value="ECO:0007669"/>
    <property type="project" value="InterPro"/>
</dbReference>
<evidence type="ECO:0000256" key="3">
    <source>
        <dbReference type="PROSITE-ProRule" id="PRU00708"/>
    </source>
</evidence>
<evidence type="ECO:0000259" key="4">
    <source>
        <dbReference type="Pfam" id="PF14432"/>
    </source>
</evidence>
<dbReference type="GO" id="GO:0003723">
    <property type="term" value="F:RNA binding"/>
    <property type="evidence" value="ECO:0007669"/>
    <property type="project" value="InterPro"/>
</dbReference>
<dbReference type="PANTHER" id="PTHR47926:SF386">
    <property type="entry name" value="PENTATRICOPEPTIDE REPEAT-CONTAINING PROTEIN"/>
    <property type="match status" value="1"/>
</dbReference>
<reference evidence="5" key="1">
    <citation type="journal article" date="2022" name="Plant J.">
        <title>Strategies of tolerance reflected in two North American maple genomes.</title>
        <authorList>
            <person name="McEvoy S.L."/>
            <person name="Sezen U.U."/>
            <person name="Trouern-Trend A."/>
            <person name="McMahon S.M."/>
            <person name="Schaberg P.G."/>
            <person name="Yang J."/>
            <person name="Wegrzyn J.L."/>
            <person name="Swenson N.G."/>
        </authorList>
    </citation>
    <scope>NUCLEOTIDE SEQUENCE</scope>
    <source>
        <strain evidence="5">NS2018</strain>
    </source>
</reference>
<name>A0AA39RJP6_ACESA</name>
<dbReference type="Proteomes" id="UP001168877">
    <property type="component" value="Unassembled WGS sequence"/>
</dbReference>
<dbReference type="Gene3D" id="1.25.40.10">
    <property type="entry name" value="Tetratricopeptide repeat domain"/>
    <property type="match status" value="4"/>
</dbReference>
<organism evidence="5 6">
    <name type="scientific">Acer saccharum</name>
    <name type="common">Sugar maple</name>
    <dbReference type="NCBI Taxonomy" id="4024"/>
    <lineage>
        <taxon>Eukaryota</taxon>
        <taxon>Viridiplantae</taxon>
        <taxon>Streptophyta</taxon>
        <taxon>Embryophyta</taxon>
        <taxon>Tracheophyta</taxon>
        <taxon>Spermatophyta</taxon>
        <taxon>Magnoliopsida</taxon>
        <taxon>eudicotyledons</taxon>
        <taxon>Gunneridae</taxon>
        <taxon>Pentapetalae</taxon>
        <taxon>rosids</taxon>
        <taxon>malvids</taxon>
        <taxon>Sapindales</taxon>
        <taxon>Sapindaceae</taxon>
        <taxon>Hippocastanoideae</taxon>
        <taxon>Acereae</taxon>
        <taxon>Acer</taxon>
    </lineage>
</organism>
<keyword evidence="2" id="KW-0677">Repeat</keyword>
<feature type="repeat" description="PPR" evidence="3">
    <location>
        <begin position="179"/>
        <end position="213"/>
    </location>
</feature>
<dbReference type="InterPro" id="IPR011990">
    <property type="entry name" value="TPR-like_helical_dom_sf"/>
</dbReference>
<dbReference type="PANTHER" id="PTHR47926">
    <property type="entry name" value="PENTATRICOPEPTIDE REPEAT-CONTAINING PROTEIN"/>
    <property type="match status" value="1"/>
</dbReference>
<evidence type="ECO:0000256" key="1">
    <source>
        <dbReference type="ARBA" id="ARBA00006643"/>
    </source>
</evidence>
<comment type="similarity">
    <text evidence="1">Belongs to the PPR family. PCMP-H subfamily.</text>
</comment>
<comment type="caution">
    <text evidence="5">The sequence shown here is derived from an EMBL/GenBank/DDBJ whole genome shotgun (WGS) entry which is preliminary data.</text>
</comment>
<dbReference type="InterPro" id="IPR046960">
    <property type="entry name" value="PPR_At4g14850-like_plant"/>
</dbReference>
<dbReference type="NCBIfam" id="TIGR00756">
    <property type="entry name" value="PPR"/>
    <property type="match status" value="7"/>
</dbReference>
<dbReference type="FunFam" id="1.25.40.10:FF:000031">
    <property type="entry name" value="Pentatricopeptide repeat-containing protein mitochondrial"/>
    <property type="match status" value="1"/>
</dbReference>
<dbReference type="InterPro" id="IPR046848">
    <property type="entry name" value="E_motif"/>
</dbReference>
<feature type="repeat" description="PPR" evidence="3">
    <location>
        <begin position="78"/>
        <end position="112"/>
    </location>
</feature>
<dbReference type="Pfam" id="PF13041">
    <property type="entry name" value="PPR_2"/>
    <property type="match status" value="3"/>
</dbReference>
<dbReference type="InterPro" id="IPR032867">
    <property type="entry name" value="DYW_dom"/>
</dbReference>
<gene>
    <name evidence="5" type="ORF">LWI29_000558</name>
</gene>
<dbReference type="GO" id="GO:0009451">
    <property type="term" value="P:RNA modification"/>
    <property type="evidence" value="ECO:0007669"/>
    <property type="project" value="InterPro"/>
</dbReference>
<dbReference type="EMBL" id="JAUESC010000386">
    <property type="protein sequence ID" value="KAK0575438.1"/>
    <property type="molecule type" value="Genomic_DNA"/>
</dbReference>
<protein>
    <recommendedName>
        <fullName evidence="4">DYW domain-containing protein</fullName>
    </recommendedName>
</protein>
<feature type="repeat" description="PPR" evidence="3">
    <location>
        <begin position="214"/>
        <end position="248"/>
    </location>
</feature>
<dbReference type="AlphaFoldDB" id="A0AA39RJP6"/>
<feature type="domain" description="DYW" evidence="4">
    <location>
        <begin position="667"/>
        <end position="758"/>
    </location>
</feature>
<sequence length="758" mass="84114">MTKAKQALCLFECLHRSIFNSLNSTTASLSHTHQVHAHVLKTGVFEDSHVATKLLSQYANHFCFTDANQFLDSISEPTIFSFSVLIYAYTKQRLFNQALRVFSRMLSLGLAPDSHVLPNVAKACAGLSSLKSGKQVHGIVFVSGLGSDSFVQASLIHMYLKCIRIRDAHKLFDRLPQADVVIFSALIAGYARQGCVDDVKKLFKKMEDSGVQPNLVSWNGIIAGFNHSRYYEEAIIMFRKMHFEGFIPDGCSLSSVLSAVGDLESLNVGLQIHDHVIKQGLGQDKCVASSLIDMYGKCACPIDMSKVFFEVDGLDIGACNALVTGLSRNGLVDKALEMFRQFQDQGMELNIRSWTSMIAGCSQNGLSIQALDLFREMQDVGLRPNNVTIPCLLPACGSIAALMHGKAVHCYSIRTGISNDIFVSSALIDMYAKCGRIQVSRQLFDKMPAKNSVCWNAIIGGYAMHGNAKEAIEIFHLMQSNGQKPDFISFTCILSACSQAGLTEEGCKYFNSMSKEYGIEARMEHYACMVTLLGRAGRLKETYKMIEQMPFEPDACVWGALLSSCRVHNNVCLGEVAARKLFQLEPTNCGNYTLLSNIYASKSMWTEVDSVRDTMKALGLRKDPGCSWIELNNKMHMLLAGDQSHPQMSQITERLNKINMEMKKSGCFPNTDFVLQDVEEQEKEQILCGHSEKLAVALGLLNTPPGSTLQVIKNLRICGDCHAVIKFISSIEGREIYVRDTNRFHHFKDGVCSCGDYW</sequence>
<dbReference type="FunFam" id="1.25.40.10:FF:000598">
    <property type="entry name" value="pentatricopeptide repeat-containing protein At1g20230 isoform X2"/>
    <property type="match status" value="1"/>
</dbReference>
<dbReference type="FunFam" id="1.25.40.10:FF:000366">
    <property type="entry name" value="Pentatricopeptide (PPR) repeat-containing protein"/>
    <property type="match status" value="1"/>
</dbReference>
<dbReference type="InterPro" id="IPR002885">
    <property type="entry name" value="PPR_rpt"/>
</dbReference>